<protein>
    <submittedName>
        <fullName evidence="2">Retrovirus-related Pol polyprotein from transposon 297</fullName>
    </submittedName>
</protein>
<sequence length="166" mass="20019">MSVGCLMRMIIEKNWRNSEVVRRSNNGRKNYRGNYEQGRQGNHWFDNRNRFQKNDRRFNDRRYQIKKGGQKDDFSKGDHRNRSSNNPPVVSRPYRYDRVKQAILDYHVDKMLKEETIILIQSPYVPPVVSCRKKYGLPSDNPEVYRFAVDYRKRNAITKYPRYPLP</sequence>
<evidence type="ECO:0000256" key="1">
    <source>
        <dbReference type="SAM" id="MobiDB-lite"/>
    </source>
</evidence>
<evidence type="ECO:0000313" key="3">
    <source>
        <dbReference type="Proteomes" id="UP000887159"/>
    </source>
</evidence>
<dbReference type="AlphaFoldDB" id="A0A8X6T4W5"/>
<keyword evidence="3" id="KW-1185">Reference proteome</keyword>
<dbReference type="InterPro" id="IPR043502">
    <property type="entry name" value="DNA/RNA_pol_sf"/>
</dbReference>
<dbReference type="GO" id="GO:0071897">
    <property type="term" value="P:DNA biosynthetic process"/>
    <property type="evidence" value="ECO:0007669"/>
    <property type="project" value="UniProtKB-ARBA"/>
</dbReference>
<feature type="region of interest" description="Disordered" evidence="1">
    <location>
        <begin position="64"/>
        <end position="92"/>
    </location>
</feature>
<gene>
    <name evidence="2" type="primary">X975_02390</name>
    <name evidence="2" type="ORF">TNCV_209031</name>
</gene>
<dbReference type="SUPFAM" id="SSF56672">
    <property type="entry name" value="DNA/RNA polymerases"/>
    <property type="match status" value="1"/>
</dbReference>
<feature type="region of interest" description="Disordered" evidence="1">
    <location>
        <begin position="25"/>
        <end position="46"/>
    </location>
</feature>
<accession>A0A8X6T4W5</accession>
<proteinExistence type="predicted"/>
<dbReference type="EMBL" id="BMAU01021355">
    <property type="protein sequence ID" value="GFY20271.1"/>
    <property type="molecule type" value="Genomic_DNA"/>
</dbReference>
<evidence type="ECO:0000313" key="2">
    <source>
        <dbReference type="EMBL" id="GFY20271.1"/>
    </source>
</evidence>
<reference evidence="2" key="1">
    <citation type="submission" date="2020-08" db="EMBL/GenBank/DDBJ databases">
        <title>Multicomponent nature underlies the extraordinary mechanical properties of spider dragline silk.</title>
        <authorList>
            <person name="Kono N."/>
            <person name="Nakamura H."/>
            <person name="Mori M."/>
            <person name="Yoshida Y."/>
            <person name="Ohtoshi R."/>
            <person name="Malay A.D."/>
            <person name="Moran D.A.P."/>
            <person name="Tomita M."/>
            <person name="Numata K."/>
            <person name="Arakawa K."/>
        </authorList>
    </citation>
    <scope>NUCLEOTIDE SEQUENCE</scope>
</reference>
<comment type="caution">
    <text evidence="2">The sequence shown here is derived from an EMBL/GenBank/DDBJ whole genome shotgun (WGS) entry which is preliminary data.</text>
</comment>
<feature type="compositionally biased region" description="Basic and acidic residues" evidence="1">
    <location>
        <begin position="64"/>
        <end position="81"/>
    </location>
</feature>
<dbReference type="Proteomes" id="UP000887159">
    <property type="component" value="Unassembled WGS sequence"/>
</dbReference>
<name>A0A8X6T4W5_TRICX</name>
<organism evidence="2 3">
    <name type="scientific">Trichonephila clavipes</name>
    <name type="common">Golden silk orbweaver</name>
    <name type="synonym">Nephila clavipes</name>
    <dbReference type="NCBI Taxonomy" id="2585209"/>
    <lineage>
        <taxon>Eukaryota</taxon>
        <taxon>Metazoa</taxon>
        <taxon>Ecdysozoa</taxon>
        <taxon>Arthropoda</taxon>
        <taxon>Chelicerata</taxon>
        <taxon>Arachnida</taxon>
        <taxon>Araneae</taxon>
        <taxon>Araneomorphae</taxon>
        <taxon>Entelegynae</taxon>
        <taxon>Araneoidea</taxon>
        <taxon>Nephilidae</taxon>
        <taxon>Trichonephila</taxon>
    </lineage>
</organism>
<dbReference type="Gene3D" id="3.10.10.10">
    <property type="entry name" value="HIV Type 1 Reverse Transcriptase, subunit A, domain 1"/>
    <property type="match status" value="1"/>
</dbReference>